<dbReference type="PRINTS" id="PR01001">
    <property type="entry name" value="FADG3PDH"/>
</dbReference>
<dbReference type="PANTHER" id="PTHR11985">
    <property type="entry name" value="GLYCEROL-3-PHOSPHATE DEHYDROGENASE"/>
    <property type="match status" value="1"/>
</dbReference>
<dbReference type="InterPro" id="IPR031656">
    <property type="entry name" value="DAO_C"/>
</dbReference>
<evidence type="ECO:0000259" key="7">
    <source>
        <dbReference type="Pfam" id="PF01266"/>
    </source>
</evidence>
<evidence type="ECO:0000256" key="5">
    <source>
        <dbReference type="ARBA" id="ARBA00022827"/>
    </source>
</evidence>
<dbReference type="Proteomes" id="UP001500630">
    <property type="component" value="Unassembled WGS sequence"/>
</dbReference>
<comment type="caution">
    <text evidence="9">The sequence shown here is derived from an EMBL/GenBank/DDBJ whole genome shotgun (WGS) entry which is preliminary data.</text>
</comment>
<evidence type="ECO:0000256" key="2">
    <source>
        <dbReference type="ARBA" id="ARBA00007330"/>
    </source>
</evidence>
<evidence type="ECO:0000256" key="1">
    <source>
        <dbReference type="ARBA" id="ARBA00001974"/>
    </source>
</evidence>
<dbReference type="Gene3D" id="1.10.8.870">
    <property type="entry name" value="Alpha-glycerophosphate oxidase, cap domain"/>
    <property type="match status" value="1"/>
</dbReference>
<dbReference type="Pfam" id="PF01266">
    <property type="entry name" value="DAO"/>
    <property type="match status" value="1"/>
</dbReference>
<dbReference type="Pfam" id="PF16901">
    <property type="entry name" value="DAO_C"/>
    <property type="match status" value="1"/>
</dbReference>
<protein>
    <submittedName>
        <fullName evidence="9">Glycerol-3-phosphate dehydrogenase/oxidase</fullName>
    </submittedName>
</protein>
<dbReference type="SUPFAM" id="SSF51905">
    <property type="entry name" value="FAD/NAD(P)-binding domain"/>
    <property type="match status" value="1"/>
</dbReference>
<keyword evidence="6" id="KW-0560">Oxidoreductase</keyword>
<keyword evidence="4" id="KW-0319">Glycerol metabolism</keyword>
<evidence type="ECO:0000313" key="9">
    <source>
        <dbReference type="EMBL" id="GAA3538650.1"/>
    </source>
</evidence>
<dbReference type="InterPro" id="IPR038299">
    <property type="entry name" value="DAO_C_sf"/>
</dbReference>
<keyword evidence="10" id="KW-1185">Reference proteome</keyword>
<dbReference type="RefSeq" id="WP_345560160.1">
    <property type="nucleotide sequence ID" value="NZ_BAABDQ010000003.1"/>
</dbReference>
<dbReference type="PROSITE" id="PS00978">
    <property type="entry name" value="FAD_G3PDH_2"/>
    <property type="match status" value="1"/>
</dbReference>
<organism evidence="9 10">
    <name type="scientific">Nonomuraea rosea</name>
    <dbReference type="NCBI Taxonomy" id="638574"/>
    <lineage>
        <taxon>Bacteria</taxon>
        <taxon>Bacillati</taxon>
        <taxon>Actinomycetota</taxon>
        <taxon>Actinomycetes</taxon>
        <taxon>Streptosporangiales</taxon>
        <taxon>Streptosporangiaceae</taxon>
        <taxon>Nonomuraea</taxon>
    </lineage>
</organism>
<dbReference type="EMBL" id="BAABDQ010000003">
    <property type="protein sequence ID" value="GAA3538650.1"/>
    <property type="molecule type" value="Genomic_DNA"/>
</dbReference>
<feature type="domain" description="Alpha-glycerophosphate oxidase C-terminal" evidence="8">
    <location>
        <begin position="419"/>
        <end position="491"/>
    </location>
</feature>
<proteinExistence type="inferred from homology"/>
<keyword evidence="3" id="KW-0285">Flavoprotein</keyword>
<evidence type="ECO:0000256" key="3">
    <source>
        <dbReference type="ARBA" id="ARBA00022630"/>
    </source>
</evidence>
<evidence type="ECO:0000259" key="8">
    <source>
        <dbReference type="Pfam" id="PF16901"/>
    </source>
</evidence>
<sequence length="498" mass="52991">MDSSLNARRRSRELREIAEERVDVLVVGLGATGAGAALDAASRGLSVAAIDAHDLAFGTSRWSSKLVHGGLRYLAKGQVGVAHESAVERGILLRTTAPHLVRAHPYVLPLTSEVSRRQAALVMAGYRLGDGLRAAARTPRRLLPGPARLNAARAHTLAPVLSEEGLRGALLSWDGRLLDDARLVVAIARTAAAHGARVLTRCRALRLTDQGALVRDELTGAELTIRARAVVNATGVWAGTLDPQVKLRPSRGTHLVLSPGTLPGLIAGMHLPIPGETNRFALVLPQRDGRIYVGLTDEPVDGPVPDVPEAPEEDVRTLLEVLNGVLEVPVTREAVAGAYAGLRPLLGADGRTADLSRRHAVLSDGPLVTVVGGKLTTYRRMAEDAVDRAVASGDLRAGRSRTRRIPLVGAGPQPSGVPPRLAERYGSEAESVHELVKAYPEEVGLGITEGELLWSVRHEGALDEGDLLDRRTRIGLVKADRDRALSATRAVLEQSIPT</sequence>
<keyword evidence="5" id="KW-0274">FAD</keyword>
<dbReference type="Gene3D" id="3.30.9.10">
    <property type="entry name" value="D-Amino Acid Oxidase, subunit A, domain 2"/>
    <property type="match status" value="1"/>
</dbReference>
<gene>
    <name evidence="9" type="ORF">GCM10022419_018290</name>
</gene>
<reference evidence="10" key="1">
    <citation type="journal article" date="2019" name="Int. J. Syst. Evol. Microbiol.">
        <title>The Global Catalogue of Microorganisms (GCM) 10K type strain sequencing project: providing services to taxonomists for standard genome sequencing and annotation.</title>
        <authorList>
            <consortium name="The Broad Institute Genomics Platform"/>
            <consortium name="The Broad Institute Genome Sequencing Center for Infectious Disease"/>
            <person name="Wu L."/>
            <person name="Ma J."/>
        </authorList>
    </citation>
    <scope>NUCLEOTIDE SEQUENCE [LARGE SCALE GENOMIC DNA]</scope>
    <source>
        <strain evidence="10">JCM 17326</strain>
    </source>
</reference>
<dbReference type="InterPro" id="IPR036188">
    <property type="entry name" value="FAD/NAD-bd_sf"/>
</dbReference>
<evidence type="ECO:0000256" key="4">
    <source>
        <dbReference type="ARBA" id="ARBA00022798"/>
    </source>
</evidence>
<name>A0ABP6VRJ5_9ACTN</name>
<dbReference type="InterPro" id="IPR006076">
    <property type="entry name" value="FAD-dep_OxRdtase"/>
</dbReference>
<dbReference type="InterPro" id="IPR000447">
    <property type="entry name" value="G3P_DH_FAD-dep"/>
</dbReference>
<evidence type="ECO:0000313" key="10">
    <source>
        <dbReference type="Proteomes" id="UP001500630"/>
    </source>
</evidence>
<dbReference type="PANTHER" id="PTHR11985:SF35">
    <property type="entry name" value="ANAEROBIC GLYCEROL-3-PHOSPHATE DEHYDROGENASE SUBUNIT A"/>
    <property type="match status" value="1"/>
</dbReference>
<comment type="cofactor">
    <cofactor evidence="1">
        <name>FAD</name>
        <dbReference type="ChEBI" id="CHEBI:57692"/>
    </cofactor>
</comment>
<evidence type="ECO:0000256" key="6">
    <source>
        <dbReference type="ARBA" id="ARBA00023002"/>
    </source>
</evidence>
<dbReference type="Gene3D" id="3.50.50.60">
    <property type="entry name" value="FAD/NAD(P)-binding domain"/>
    <property type="match status" value="1"/>
</dbReference>
<accession>A0ABP6VRJ5</accession>
<feature type="domain" description="FAD dependent oxidoreductase" evidence="7">
    <location>
        <begin position="23"/>
        <end position="350"/>
    </location>
</feature>
<comment type="similarity">
    <text evidence="2">Belongs to the FAD-dependent glycerol-3-phosphate dehydrogenase family.</text>
</comment>